<dbReference type="InterPro" id="IPR022644">
    <property type="entry name" value="De-COase2_N"/>
</dbReference>
<dbReference type="Pfam" id="PF02784">
    <property type="entry name" value="Orn_Arg_deC_N"/>
    <property type="match status" value="1"/>
</dbReference>
<keyword evidence="4 7" id="KW-0456">Lyase</keyword>
<dbReference type="Gene3D" id="2.40.37.10">
    <property type="entry name" value="Lyase, Ornithine Decarboxylase, Chain A, domain 1"/>
    <property type="match status" value="1"/>
</dbReference>
<comment type="cofactor">
    <cofactor evidence="1">
        <name>pyridoxal 5'-phosphate</name>
        <dbReference type="ChEBI" id="CHEBI:597326"/>
    </cofactor>
</comment>
<dbReference type="AlphaFoldDB" id="A0A3B1BF46"/>
<evidence type="ECO:0000256" key="4">
    <source>
        <dbReference type="ARBA" id="ARBA00023239"/>
    </source>
</evidence>
<dbReference type="SUPFAM" id="SSF50621">
    <property type="entry name" value="Alanine racemase C-terminal domain-like"/>
    <property type="match status" value="1"/>
</dbReference>
<protein>
    <submittedName>
        <fullName evidence="7">Diaminopimelate decarboxylase</fullName>
        <ecNumber evidence="7">4.1.1.20</ecNumber>
    </submittedName>
</protein>
<evidence type="ECO:0000256" key="3">
    <source>
        <dbReference type="ARBA" id="ARBA00022898"/>
    </source>
</evidence>
<dbReference type="EMBL" id="UOGA01000006">
    <property type="protein sequence ID" value="VAX14732.1"/>
    <property type="molecule type" value="Genomic_DNA"/>
</dbReference>
<dbReference type="SUPFAM" id="SSF51419">
    <property type="entry name" value="PLP-binding barrel"/>
    <property type="match status" value="1"/>
</dbReference>
<dbReference type="GO" id="GO:0009089">
    <property type="term" value="P:lysine biosynthetic process via diaminopimelate"/>
    <property type="evidence" value="ECO:0007669"/>
    <property type="project" value="InterPro"/>
</dbReference>
<dbReference type="InterPro" id="IPR002986">
    <property type="entry name" value="DAP_deCOOHase_LysA"/>
</dbReference>
<reference evidence="7" key="1">
    <citation type="submission" date="2018-06" db="EMBL/GenBank/DDBJ databases">
        <authorList>
            <person name="Zhirakovskaya E."/>
        </authorList>
    </citation>
    <scope>NUCLEOTIDE SEQUENCE</scope>
</reference>
<dbReference type="InterPro" id="IPR029066">
    <property type="entry name" value="PLP-binding_barrel"/>
</dbReference>
<dbReference type="PANTHER" id="PTHR43727">
    <property type="entry name" value="DIAMINOPIMELATE DECARBOXYLASE"/>
    <property type="match status" value="1"/>
</dbReference>
<dbReference type="Gene3D" id="3.20.20.10">
    <property type="entry name" value="Alanine racemase"/>
    <property type="match status" value="1"/>
</dbReference>
<dbReference type="EC" id="4.1.1.20" evidence="7"/>
<dbReference type="FunFam" id="3.20.20.10:FF:000003">
    <property type="entry name" value="Diaminopimelate decarboxylase"/>
    <property type="match status" value="1"/>
</dbReference>
<evidence type="ECO:0000259" key="5">
    <source>
        <dbReference type="Pfam" id="PF00278"/>
    </source>
</evidence>
<keyword evidence="3" id="KW-0663">Pyridoxal phosphate</keyword>
<dbReference type="Pfam" id="PF00278">
    <property type="entry name" value="Orn_DAP_Arg_deC"/>
    <property type="match status" value="1"/>
</dbReference>
<evidence type="ECO:0000259" key="6">
    <source>
        <dbReference type="Pfam" id="PF02784"/>
    </source>
</evidence>
<proteinExistence type="predicted"/>
<dbReference type="PRINTS" id="PR01181">
    <property type="entry name" value="DAPDCRBXLASE"/>
</dbReference>
<dbReference type="InterPro" id="IPR009006">
    <property type="entry name" value="Ala_racemase/Decarboxylase_C"/>
</dbReference>
<dbReference type="InterPro" id="IPR022643">
    <property type="entry name" value="De-COase2_C"/>
</dbReference>
<feature type="domain" description="Orn/DAP/Arg decarboxylase 2 N-terminal" evidence="6">
    <location>
        <begin position="40"/>
        <end position="294"/>
    </location>
</feature>
<name>A0A3B1BF46_9ZZZZ</name>
<organism evidence="7">
    <name type="scientific">hydrothermal vent metagenome</name>
    <dbReference type="NCBI Taxonomy" id="652676"/>
    <lineage>
        <taxon>unclassified sequences</taxon>
        <taxon>metagenomes</taxon>
        <taxon>ecological metagenomes</taxon>
    </lineage>
</organism>
<gene>
    <name evidence="7" type="ORF">MNBD_NITROSPINAE04-1711</name>
</gene>
<keyword evidence="2" id="KW-0210">Decarboxylase</keyword>
<evidence type="ECO:0000256" key="1">
    <source>
        <dbReference type="ARBA" id="ARBA00001933"/>
    </source>
</evidence>
<sequence>MDPISRFSRSGGKLSPGSVPIDRIIAITGTPLYIYDADLMRQQYNKLVKALPRTFKICYSMKANPNPAVAKIFRKLGAGAEIASKAELEAALLSGFKPSDIIYAGPGKTEDELKDALDSRIGVINVESETELERIIKLSRRINKNRKRAKTKIALRVNPDFTSGNKGEVMIGGSRKFGIDSEAIEPLIVKTMTDPGLELAGFHFYAGTGLLEAKTLIQAYKAFIRWMKKISARLKLDVGVINFGGGLGIPYADGENELDIKAVGAALKKITTNLAKSPGFKKTGFILEPGRYLAGPSGVYVSEVTDIKRSRGTLYVITNGGINHSLIPIVLNRNYPTAILNKMSRRKKIECVVAGPLCASPDQFSRKVKLPAPSIGDLLGVFNSGAYGLTASMLGFLSHPTPAEVLTDRGKAYLIRESRKPEFGGFKRLKV</sequence>
<evidence type="ECO:0000256" key="2">
    <source>
        <dbReference type="ARBA" id="ARBA00022793"/>
    </source>
</evidence>
<dbReference type="GO" id="GO:0008836">
    <property type="term" value="F:diaminopimelate decarboxylase activity"/>
    <property type="evidence" value="ECO:0007669"/>
    <property type="project" value="UniProtKB-EC"/>
</dbReference>
<dbReference type="InterPro" id="IPR000183">
    <property type="entry name" value="Orn/DAP/Arg_de-COase"/>
</dbReference>
<dbReference type="PRINTS" id="PR01179">
    <property type="entry name" value="ODADCRBXLASE"/>
</dbReference>
<dbReference type="PANTHER" id="PTHR43727:SF2">
    <property type="entry name" value="GROUP IV DECARBOXYLASE"/>
    <property type="match status" value="1"/>
</dbReference>
<accession>A0A3B1BF46</accession>
<evidence type="ECO:0000313" key="7">
    <source>
        <dbReference type="EMBL" id="VAX14732.1"/>
    </source>
</evidence>
<feature type="domain" description="Orn/DAP/Arg decarboxylase 2 C-terminal" evidence="5">
    <location>
        <begin position="33"/>
        <end position="385"/>
    </location>
</feature>